<dbReference type="OrthoDB" id="273917at2759"/>
<dbReference type="InterPro" id="IPR002058">
    <property type="entry name" value="PAP_assoc"/>
</dbReference>
<dbReference type="GO" id="GO:0046872">
    <property type="term" value="F:metal ion binding"/>
    <property type="evidence" value="ECO:0007669"/>
    <property type="project" value="UniProtKB-KW"/>
</dbReference>
<dbReference type="OMA" id="RERETYT"/>
<dbReference type="GO" id="GO:0043634">
    <property type="term" value="P:polyadenylation-dependent ncRNA catabolic process"/>
    <property type="evidence" value="ECO:0007669"/>
    <property type="project" value="TreeGrafter"/>
</dbReference>
<dbReference type="Pfam" id="PF03828">
    <property type="entry name" value="PAP_assoc"/>
    <property type="match status" value="1"/>
</dbReference>
<dbReference type="PANTHER" id="PTHR23092">
    <property type="entry name" value="POLY(A) RNA POLYMERASE"/>
    <property type="match status" value="1"/>
</dbReference>
<keyword evidence="9" id="KW-1185">Reference proteome</keyword>
<keyword evidence="3" id="KW-0479">Metal-binding</keyword>
<dbReference type="InterPro" id="IPR043519">
    <property type="entry name" value="NT_sf"/>
</dbReference>
<feature type="compositionally biased region" description="Acidic residues" evidence="5">
    <location>
        <begin position="665"/>
        <end position="688"/>
    </location>
</feature>
<dbReference type="GO" id="GO:1990817">
    <property type="term" value="F:poly(A) RNA polymerase activity"/>
    <property type="evidence" value="ECO:0007669"/>
    <property type="project" value="UniProtKB-EC"/>
</dbReference>
<name>A0A0D2PY10_HYPSF</name>
<dbReference type="Proteomes" id="UP000054270">
    <property type="component" value="Unassembled WGS sequence"/>
</dbReference>
<evidence type="ECO:0000313" key="9">
    <source>
        <dbReference type="Proteomes" id="UP000054270"/>
    </source>
</evidence>
<dbReference type="PANTHER" id="PTHR23092:SF15">
    <property type="entry name" value="INACTIVE NON-CANONICAL POLY(A) RNA POLYMERASE PROTEIN TRF4-2-RELATED"/>
    <property type="match status" value="1"/>
</dbReference>
<feature type="compositionally biased region" description="Basic and acidic residues" evidence="5">
    <location>
        <begin position="137"/>
        <end position="178"/>
    </location>
</feature>
<dbReference type="STRING" id="945553.A0A0D2PY10"/>
<dbReference type="GO" id="GO:0031123">
    <property type="term" value="P:RNA 3'-end processing"/>
    <property type="evidence" value="ECO:0007669"/>
    <property type="project" value="TreeGrafter"/>
</dbReference>
<dbReference type="AlphaFoldDB" id="A0A0D2PY10"/>
<comment type="similarity">
    <text evidence="1">Belongs to the DNA polymerase type-B-like family.</text>
</comment>
<protein>
    <recommendedName>
        <fullName evidence="2">polynucleotide adenylyltransferase</fullName>
        <ecNumber evidence="2">2.7.7.19</ecNumber>
    </recommendedName>
</protein>
<keyword evidence="4" id="KW-0460">Magnesium</keyword>
<dbReference type="InterPro" id="IPR045862">
    <property type="entry name" value="Trf4-like"/>
</dbReference>
<dbReference type="InterPro" id="IPR054708">
    <property type="entry name" value="MTPAP-like_central"/>
</dbReference>
<evidence type="ECO:0000256" key="5">
    <source>
        <dbReference type="SAM" id="MobiDB-lite"/>
    </source>
</evidence>
<dbReference type="EC" id="2.7.7.19" evidence="2"/>
<dbReference type="Gene3D" id="1.10.1410.10">
    <property type="match status" value="1"/>
</dbReference>
<evidence type="ECO:0000259" key="7">
    <source>
        <dbReference type="Pfam" id="PF22600"/>
    </source>
</evidence>
<reference evidence="9" key="1">
    <citation type="submission" date="2014-04" db="EMBL/GenBank/DDBJ databases">
        <title>Evolutionary Origins and Diversification of the Mycorrhizal Mutualists.</title>
        <authorList>
            <consortium name="DOE Joint Genome Institute"/>
            <consortium name="Mycorrhizal Genomics Consortium"/>
            <person name="Kohler A."/>
            <person name="Kuo A."/>
            <person name="Nagy L.G."/>
            <person name="Floudas D."/>
            <person name="Copeland A."/>
            <person name="Barry K.W."/>
            <person name="Cichocki N."/>
            <person name="Veneault-Fourrey C."/>
            <person name="LaButti K."/>
            <person name="Lindquist E.A."/>
            <person name="Lipzen A."/>
            <person name="Lundell T."/>
            <person name="Morin E."/>
            <person name="Murat C."/>
            <person name="Riley R."/>
            <person name="Ohm R."/>
            <person name="Sun H."/>
            <person name="Tunlid A."/>
            <person name="Henrissat B."/>
            <person name="Grigoriev I.V."/>
            <person name="Hibbett D.S."/>
            <person name="Martin F."/>
        </authorList>
    </citation>
    <scope>NUCLEOTIDE SEQUENCE [LARGE SCALE GENOMIC DNA]</scope>
    <source>
        <strain evidence="9">FD-334 SS-4</strain>
    </source>
</reference>
<organism evidence="8 9">
    <name type="scientific">Hypholoma sublateritium (strain FD-334 SS-4)</name>
    <dbReference type="NCBI Taxonomy" id="945553"/>
    <lineage>
        <taxon>Eukaryota</taxon>
        <taxon>Fungi</taxon>
        <taxon>Dikarya</taxon>
        <taxon>Basidiomycota</taxon>
        <taxon>Agaricomycotina</taxon>
        <taxon>Agaricomycetes</taxon>
        <taxon>Agaricomycetidae</taxon>
        <taxon>Agaricales</taxon>
        <taxon>Agaricineae</taxon>
        <taxon>Strophariaceae</taxon>
        <taxon>Hypholoma</taxon>
    </lineage>
</organism>
<dbReference type="GO" id="GO:0003729">
    <property type="term" value="F:mRNA binding"/>
    <property type="evidence" value="ECO:0007669"/>
    <property type="project" value="TreeGrafter"/>
</dbReference>
<dbReference type="SUPFAM" id="SSF81301">
    <property type="entry name" value="Nucleotidyltransferase"/>
    <property type="match status" value="1"/>
</dbReference>
<evidence type="ECO:0000256" key="4">
    <source>
        <dbReference type="ARBA" id="ARBA00022842"/>
    </source>
</evidence>
<feature type="region of interest" description="Disordered" evidence="5">
    <location>
        <begin position="71"/>
        <end position="198"/>
    </location>
</feature>
<dbReference type="Gene3D" id="3.30.460.10">
    <property type="entry name" value="Beta Polymerase, domain 2"/>
    <property type="match status" value="1"/>
</dbReference>
<dbReference type="FunFam" id="1.10.1410.10:FF:000003">
    <property type="entry name" value="non-canonical poly(A) RNA polymerase PAPD7"/>
    <property type="match status" value="1"/>
</dbReference>
<dbReference type="GO" id="GO:0005730">
    <property type="term" value="C:nucleolus"/>
    <property type="evidence" value="ECO:0007669"/>
    <property type="project" value="TreeGrafter"/>
</dbReference>
<dbReference type="GO" id="GO:0031499">
    <property type="term" value="C:TRAMP complex"/>
    <property type="evidence" value="ECO:0007669"/>
    <property type="project" value="TreeGrafter"/>
</dbReference>
<proteinExistence type="inferred from homology"/>
<feature type="region of interest" description="Disordered" evidence="5">
    <location>
        <begin position="1"/>
        <end position="58"/>
    </location>
</feature>
<sequence>MATPSPKITAGASEPAEELKRRPKRKSRLERQARRAKGLDGGPVASGSSTPLGAAPDGELHILGASVSHAGSTNAQTAPGARTFAEGDDFIPFAFSDPEEEGGDATAGSKKADRKGKGKDTGGDDELLDELIVTEIEPGRASEREAKGKSSRAARRERDRENKVNGDERYDRRGEREAGRKRKHDDYDDGYANKKERVDAASRKSPWVDALELDRCRNVAEMMHKEVESFVDWISPTPIEDEVRGLIVTYISKVVTGAFSDAVVYPFGSFQTKLYLPLGDIDLVILSDSMAYSDTPTVLHVLANTLKRSGITSYVTIIAKAKVPIVKFVTTHGRFKVDISINQANGLVAGQMITGFLKNMIPNTEGTESKALRSLIMVTKAFLNQRSMNEVYTGGLGSYAIVCLAVSFLQMHPKVRTGEIDPEKNLGVLIMEFFELYGHHFNYDEVGISLREGGTYFNKRQRGWHAEYKRNMLSIEDPADPSNDISSGSYNFHKVRTAFAGCHGILTSTAYLRAGILNSRRHGQSVRLRSHYEPEDMSILATVMGITQETINHRKVVQELYDKQVMHRLAGVKPLPVVVDDANMRKSEQKASSASSKQKASHAIDKEWNGKGADRDSDNEDNYRDRRHRQPADDEGGRYAIERQPPKKRRKTGRASDSHAVYFVGDDDDDTEGAINLEDEEYMSDESAEERRPSRPDGSKNDNKRSYWLSKGIGMEASVEDESS</sequence>
<evidence type="ECO:0000256" key="1">
    <source>
        <dbReference type="ARBA" id="ARBA00008593"/>
    </source>
</evidence>
<gene>
    <name evidence="8" type="ORF">HYPSUDRAFT_136595</name>
</gene>
<accession>A0A0D2PY10</accession>
<feature type="compositionally biased region" description="Basic and acidic residues" evidence="5">
    <location>
        <begin position="602"/>
        <end position="645"/>
    </location>
</feature>
<evidence type="ECO:0000259" key="6">
    <source>
        <dbReference type="Pfam" id="PF03828"/>
    </source>
</evidence>
<feature type="domain" description="PAP-associated" evidence="6">
    <location>
        <begin position="425"/>
        <end position="483"/>
    </location>
</feature>
<feature type="region of interest" description="Disordered" evidence="5">
    <location>
        <begin position="586"/>
        <end position="724"/>
    </location>
</feature>
<feature type="compositionally biased region" description="Basic and acidic residues" evidence="5">
    <location>
        <begin position="689"/>
        <end position="705"/>
    </location>
</feature>
<evidence type="ECO:0000313" key="8">
    <source>
        <dbReference type="EMBL" id="KJA24295.1"/>
    </source>
</evidence>
<feature type="domain" description="Poly(A) RNA polymerase mitochondrial-like central palm" evidence="7">
    <location>
        <begin position="224"/>
        <end position="354"/>
    </location>
</feature>
<dbReference type="Pfam" id="PF22600">
    <property type="entry name" value="MTPAP-like_central"/>
    <property type="match status" value="1"/>
</dbReference>
<dbReference type="SUPFAM" id="SSF81631">
    <property type="entry name" value="PAP/OAS1 substrate-binding domain"/>
    <property type="match status" value="1"/>
</dbReference>
<dbReference type="EMBL" id="KN817538">
    <property type="protein sequence ID" value="KJA24295.1"/>
    <property type="molecule type" value="Genomic_DNA"/>
</dbReference>
<dbReference type="CDD" id="cd05402">
    <property type="entry name" value="NT_PAP_TUTase"/>
    <property type="match status" value="1"/>
</dbReference>
<evidence type="ECO:0000256" key="2">
    <source>
        <dbReference type="ARBA" id="ARBA00012388"/>
    </source>
</evidence>
<evidence type="ECO:0000256" key="3">
    <source>
        <dbReference type="ARBA" id="ARBA00022723"/>
    </source>
</evidence>
<dbReference type="GO" id="GO:0010605">
    <property type="term" value="P:negative regulation of macromolecule metabolic process"/>
    <property type="evidence" value="ECO:0007669"/>
    <property type="project" value="UniProtKB-ARBA"/>
</dbReference>